<dbReference type="GO" id="GO:0005506">
    <property type="term" value="F:iron ion binding"/>
    <property type="evidence" value="ECO:0007669"/>
    <property type="project" value="InterPro"/>
</dbReference>
<dbReference type="PANTHER" id="PTHR46783:SF1">
    <property type="entry name" value="CYTOGLOBIN-1-RELATED"/>
    <property type="match status" value="1"/>
</dbReference>
<dbReference type="GO" id="GO:0016491">
    <property type="term" value="F:oxidoreductase activity"/>
    <property type="evidence" value="ECO:0007669"/>
    <property type="project" value="UniProtKB-ARBA"/>
</dbReference>
<evidence type="ECO:0000256" key="3">
    <source>
        <dbReference type="ARBA" id="ARBA00022723"/>
    </source>
</evidence>
<protein>
    <submittedName>
        <fullName evidence="9">GLOBIN domain-containing protein</fullName>
    </submittedName>
</protein>
<dbReference type="CDD" id="cd01040">
    <property type="entry name" value="Mb-like"/>
    <property type="match status" value="1"/>
</dbReference>
<organism evidence="9">
    <name type="scientific">Angiostrongylus costaricensis</name>
    <name type="common">Nematode worm</name>
    <dbReference type="NCBI Taxonomy" id="334426"/>
    <lineage>
        <taxon>Eukaryota</taxon>
        <taxon>Metazoa</taxon>
        <taxon>Ecdysozoa</taxon>
        <taxon>Nematoda</taxon>
        <taxon>Chromadorea</taxon>
        <taxon>Rhabditida</taxon>
        <taxon>Rhabditina</taxon>
        <taxon>Rhabditomorpha</taxon>
        <taxon>Strongyloidea</taxon>
        <taxon>Metastrongylidae</taxon>
        <taxon>Angiostrongylus</taxon>
    </lineage>
</organism>
<reference evidence="7 8" key="2">
    <citation type="submission" date="2018-11" db="EMBL/GenBank/DDBJ databases">
        <authorList>
            <consortium name="Pathogen Informatics"/>
        </authorList>
    </citation>
    <scope>NUCLEOTIDE SEQUENCE [LARGE SCALE GENOMIC DNA]</scope>
    <source>
        <strain evidence="7 8">Costa Rica</strain>
    </source>
</reference>
<keyword evidence="2 5" id="KW-0349">Heme</keyword>
<evidence type="ECO:0000313" key="9">
    <source>
        <dbReference type="WBParaSite" id="ACOC_0000876001-mRNA-1"/>
    </source>
</evidence>
<dbReference type="WBParaSite" id="ACOC_0000876001-mRNA-1">
    <property type="protein sequence ID" value="ACOC_0000876001-mRNA-1"/>
    <property type="gene ID" value="ACOC_0000876001"/>
</dbReference>
<dbReference type="EMBL" id="UYYA01004199">
    <property type="protein sequence ID" value="VDM60346.1"/>
    <property type="molecule type" value="Genomic_DNA"/>
</dbReference>
<sequence>MRPQINVESESDPMNVEAEIKRKRSNAHEISDHTVIQIVKMDNNLCPPVATAPISEDCDSTRKKMREQLSRLTRQQHKLITETFKLIDIDPVKSALRMLLKLFAEHPQYKQIWPQFRQIPDSSLMNAVQLRRHATVYMAGLRNIIYSMSNEDELTLQMIRIAKAHKKWNIHRRHVMTMLQPLLETLQESNNGQMDEQLKTAWTTFFDVIADFIEIYRN</sequence>
<dbReference type="InterPro" id="IPR013314">
    <property type="entry name" value="Globin_lamprey/hagfish"/>
</dbReference>
<keyword evidence="8" id="KW-1185">Reference proteome</keyword>
<keyword evidence="4" id="KW-0408">Iron</keyword>
<dbReference type="InterPro" id="IPR009050">
    <property type="entry name" value="Globin-like_sf"/>
</dbReference>
<dbReference type="Proteomes" id="UP000267027">
    <property type="component" value="Unassembled WGS sequence"/>
</dbReference>
<keyword evidence="5" id="KW-0813">Transport</keyword>
<evidence type="ECO:0000313" key="8">
    <source>
        <dbReference type="Proteomes" id="UP000267027"/>
    </source>
</evidence>
<dbReference type="GO" id="GO:0020037">
    <property type="term" value="F:heme binding"/>
    <property type="evidence" value="ECO:0007669"/>
    <property type="project" value="InterPro"/>
</dbReference>
<dbReference type="InterPro" id="IPR044399">
    <property type="entry name" value="Mb-like_M"/>
</dbReference>
<evidence type="ECO:0000259" key="6">
    <source>
        <dbReference type="PROSITE" id="PS01033"/>
    </source>
</evidence>
<evidence type="ECO:0000256" key="4">
    <source>
        <dbReference type="ARBA" id="ARBA00023004"/>
    </source>
</evidence>
<comment type="similarity">
    <text evidence="5">Belongs to the globin family.</text>
</comment>
<dbReference type="InterPro" id="IPR000971">
    <property type="entry name" value="Globin"/>
</dbReference>
<name>A0A158PJH3_ANGCS</name>
<evidence type="ECO:0000256" key="1">
    <source>
        <dbReference type="ARBA" id="ARBA00011245"/>
    </source>
</evidence>
<reference evidence="9" key="1">
    <citation type="submission" date="2016-04" db="UniProtKB">
        <authorList>
            <consortium name="WormBaseParasite"/>
        </authorList>
    </citation>
    <scope>IDENTIFICATION</scope>
</reference>
<evidence type="ECO:0000256" key="5">
    <source>
        <dbReference type="RuleBase" id="RU000356"/>
    </source>
</evidence>
<comment type="subunit">
    <text evidence="1">Monomer.</text>
</comment>
<proteinExistence type="inferred from homology"/>
<dbReference type="Pfam" id="PF00042">
    <property type="entry name" value="Globin"/>
    <property type="match status" value="1"/>
</dbReference>
<evidence type="ECO:0000256" key="2">
    <source>
        <dbReference type="ARBA" id="ARBA00022617"/>
    </source>
</evidence>
<dbReference type="GO" id="GO:0019825">
    <property type="term" value="F:oxygen binding"/>
    <property type="evidence" value="ECO:0007669"/>
    <property type="project" value="InterPro"/>
</dbReference>
<dbReference type="OrthoDB" id="436496at2759"/>
<evidence type="ECO:0000313" key="7">
    <source>
        <dbReference type="EMBL" id="VDM60346.1"/>
    </source>
</evidence>
<dbReference type="AlphaFoldDB" id="A0A158PJH3"/>
<dbReference type="GO" id="GO:0005344">
    <property type="term" value="F:oxygen carrier activity"/>
    <property type="evidence" value="ECO:0007669"/>
    <property type="project" value="UniProtKB-KW"/>
</dbReference>
<feature type="domain" description="Globin" evidence="6">
    <location>
        <begin position="71"/>
        <end position="218"/>
    </location>
</feature>
<dbReference type="PANTHER" id="PTHR46783">
    <property type="entry name" value="CYTOGLOBIN"/>
    <property type="match status" value="1"/>
</dbReference>
<dbReference type="Gene3D" id="1.10.490.10">
    <property type="entry name" value="Globins"/>
    <property type="match status" value="1"/>
</dbReference>
<dbReference type="PROSITE" id="PS01033">
    <property type="entry name" value="GLOBIN"/>
    <property type="match status" value="1"/>
</dbReference>
<dbReference type="OMA" id="KHARHNI"/>
<keyword evidence="3" id="KW-0479">Metal-binding</keyword>
<dbReference type="SUPFAM" id="SSF46458">
    <property type="entry name" value="Globin-like"/>
    <property type="match status" value="1"/>
</dbReference>
<keyword evidence="5" id="KW-0561">Oxygen transport</keyword>
<gene>
    <name evidence="7" type="ORF">ACOC_LOCUS8761</name>
</gene>
<accession>A0A158PJH3</accession>
<dbReference type="InterPro" id="IPR012292">
    <property type="entry name" value="Globin/Proto"/>
</dbReference>